<dbReference type="STRING" id="137658.SAMN05216186_10520"/>
<dbReference type="InterPro" id="IPR002545">
    <property type="entry name" value="CheW-lke_dom"/>
</dbReference>
<dbReference type="AlphaFoldDB" id="A0A1G8ZXN7"/>
<name>A0A1G8ZXN7_9PSED</name>
<dbReference type="Gene3D" id="2.30.30.40">
    <property type="entry name" value="SH3 Domains"/>
    <property type="match status" value="1"/>
</dbReference>
<dbReference type="SMART" id="SM00260">
    <property type="entry name" value="CheW"/>
    <property type="match status" value="1"/>
</dbReference>
<feature type="domain" description="CheW-like" evidence="1">
    <location>
        <begin position="2"/>
        <end position="140"/>
    </location>
</feature>
<dbReference type="InterPro" id="IPR036061">
    <property type="entry name" value="CheW-like_dom_sf"/>
</dbReference>
<dbReference type="GO" id="GO:0006935">
    <property type="term" value="P:chemotaxis"/>
    <property type="evidence" value="ECO:0007669"/>
    <property type="project" value="InterPro"/>
</dbReference>
<protein>
    <submittedName>
        <fullName evidence="2">Purine-binding chemotaxis protein CheW</fullName>
    </submittedName>
</protein>
<dbReference type="GO" id="GO:0005829">
    <property type="term" value="C:cytosol"/>
    <property type="evidence" value="ECO:0007669"/>
    <property type="project" value="TreeGrafter"/>
</dbReference>
<accession>A0A1G8ZXN7</accession>
<dbReference type="GO" id="GO:0007165">
    <property type="term" value="P:signal transduction"/>
    <property type="evidence" value="ECO:0007669"/>
    <property type="project" value="InterPro"/>
</dbReference>
<evidence type="ECO:0000313" key="3">
    <source>
        <dbReference type="Proteomes" id="UP000198706"/>
    </source>
</evidence>
<evidence type="ECO:0000313" key="2">
    <source>
        <dbReference type="EMBL" id="SDK19105.1"/>
    </source>
</evidence>
<dbReference type="Pfam" id="PF01584">
    <property type="entry name" value="CheW"/>
    <property type="match status" value="1"/>
</dbReference>
<dbReference type="PROSITE" id="PS50851">
    <property type="entry name" value="CHEW"/>
    <property type="match status" value="1"/>
</dbReference>
<dbReference type="InterPro" id="IPR039315">
    <property type="entry name" value="CheW"/>
</dbReference>
<dbReference type="PANTHER" id="PTHR22617:SF23">
    <property type="entry name" value="CHEMOTAXIS PROTEIN CHEW"/>
    <property type="match status" value="1"/>
</dbReference>
<reference evidence="2 3" key="1">
    <citation type="submission" date="2016-10" db="EMBL/GenBank/DDBJ databases">
        <authorList>
            <person name="de Groot N.N."/>
        </authorList>
    </citation>
    <scope>NUCLEOTIDE SEQUENCE [LARGE SCALE GENOMIC DNA]</scope>
    <source>
        <strain evidence="2 3">JCM 21544</strain>
    </source>
</reference>
<dbReference type="Gene3D" id="2.40.50.180">
    <property type="entry name" value="CheA-289, Domain 4"/>
    <property type="match status" value="1"/>
</dbReference>
<sequence>MHAQVLPFWLSGHRLAVTLETVVRVLPALVGTPLPGAPATVSGLVNVRGSILPVIDLARRFDWDSPPAALWQPYLWLQTQRRQLVVPVDAVETVTVCVAEDFQPAPHPSVPSELLSGVVRTAEGLLLIQDVERLLSESDEALLDSALQNRESADDSP</sequence>
<dbReference type="PANTHER" id="PTHR22617">
    <property type="entry name" value="CHEMOTAXIS SENSOR HISTIDINE KINASE-RELATED"/>
    <property type="match status" value="1"/>
</dbReference>
<keyword evidence="3" id="KW-1185">Reference proteome</keyword>
<evidence type="ECO:0000259" key="1">
    <source>
        <dbReference type="PROSITE" id="PS50851"/>
    </source>
</evidence>
<proteinExistence type="predicted"/>
<gene>
    <name evidence="2" type="ORF">SAMN05216186_10520</name>
</gene>
<dbReference type="RefSeq" id="WP_084333629.1">
    <property type="nucleotide sequence ID" value="NZ_CBKZNZ010000021.1"/>
</dbReference>
<dbReference type="Proteomes" id="UP000198706">
    <property type="component" value="Unassembled WGS sequence"/>
</dbReference>
<dbReference type="SUPFAM" id="SSF50341">
    <property type="entry name" value="CheW-like"/>
    <property type="match status" value="1"/>
</dbReference>
<dbReference type="EMBL" id="FNFD01000005">
    <property type="protein sequence ID" value="SDK19105.1"/>
    <property type="molecule type" value="Genomic_DNA"/>
</dbReference>
<dbReference type="OrthoDB" id="3291462at2"/>
<organism evidence="2 3">
    <name type="scientific">Pseudomonas indica</name>
    <dbReference type="NCBI Taxonomy" id="137658"/>
    <lineage>
        <taxon>Bacteria</taxon>
        <taxon>Pseudomonadati</taxon>
        <taxon>Pseudomonadota</taxon>
        <taxon>Gammaproteobacteria</taxon>
        <taxon>Pseudomonadales</taxon>
        <taxon>Pseudomonadaceae</taxon>
        <taxon>Pseudomonas</taxon>
    </lineage>
</organism>